<dbReference type="CDD" id="cd02440">
    <property type="entry name" value="AdoMet_MTases"/>
    <property type="match status" value="1"/>
</dbReference>
<keyword evidence="5" id="KW-0808">Transferase</keyword>
<dbReference type="GO" id="GO:0004482">
    <property type="term" value="F:mRNA 5'-cap (guanine-N7-)-methyltransferase activity"/>
    <property type="evidence" value="ECO:0007669"/>
    <property type="project" value="UniProtKB-EC"/>
</dbReference>
<evidence type="ECO:0000259" key="16">
    <source>
        <dbReference type="PROSITE" id="PS51562"/>
    </source>
</evidence>
<dbReference type="STRING" id="101127.A0A1X2G2M3"/>
<gene>
    <name evidence="17" type="ORF">DM01DRAFT_1411733</name>
</gene>
<evidence type="ECO:0000256" key="7">
    <source>
        <dbReference type="ARBA" id="ARBA00022884"/>
    </source>
</evidence>
<evidence type="ECO:0000256" key="3">
    <source>
        <dbReference type="ARBA" id="ARBA00022603"/>
    </source>
</evidence>
<sequence length="303" mass="35164">MSHPGSRAHLVAEHYNQRPEVGVVRRQDSRIIRLRSFNNWLKSVLIHRHARPNDCVLDLGCGKGGDLNKWAKAKIRHLIAADIAAVSLDQMKDRYQALRDRRFSAEFHALDCYGEELAPLIETHFAVDVVSMQFCMHYAFESERKARIMLENVTCRLRHGGHFIGTIPDANMLVKRLRAQPDDVFAFGNEFYWIDFTNAGLQPDKTGFESPYGTNYMFHLEDAVDCPEPLVHWETFERLAGDYGLRLLYKENFHRFYRRALQEPEYEQLLQRMRVVGGHAPDMSSEEWDVAGIYLAFAFVKDQ</sequence>
<dbReference type="Gene3D" id="3.40.50.150">
    <property type="entry name" value="Vaccinia Virus protein VP39"/>
    <property type="match status" value="1"/>
</dbReference>
<comment type="catalytic activity">
    <reaction evidence="12">
        <text>a 5'-end (5'-triphosphoguanosine)-ribonucleoside in mRNA + S-adenosyl-L-methionine = a 5'-end (N(7)-methyl 5'-triphosphoguanosine)-ribonucleoside in mRNA + S-adenosyl-L-homocysteine</text>
        <dbReference type="Rhea" id="RHEA:67008"/>
        <dbReference type="Rhea" id="RHEA-COMP:17166"/>
        <dbReference type="Rhea" id="RHEA-COMP:17167"/>
        <dbReference type="ChEBI" id="CHEBI:57856"/>
        <dbReference type="ChEBI" id="CHEBI:59789"/>
        <dbReference type="ChEBI" id="CHEBI:156461"/>
        <dbReference type="ChEBI" id="CHEBI:167617"/>
        <dbReference type="EC" id="2.1.1.56"/>
    </reaction>
</comment>
<feature type="site" description="mRNA cap binding" evidence="15">
    <location>
        <position position="294"/>
    </location>
</feature>
<dbReference type="Pfam" id="PF03291">
    <property type="entry name" value="mRNA_G-N7_MeTrfase"/>
    <property type="match status" value="1"/>
</dbReference>
<dbReference type="SUPFAM" id="SSF53335">
    <property type="entry name" value="S-adenosyl-L-methionine-dependent methyltransferases"/>
    <property type="match status" value="1"/>
</dbReference>
<evidence type="ECO:0000256" key="15">
    <source>
        <dbReference type="PIRSR" id="PIRSR028762-2"/>
    </source>
</evidence>
<comment type="subcellular location">
    <subcellularLocation>
        <location evidence="1">Nucleus</location>
    </subcellularLocation>
</comment>
<organism evidence="17 18">
    <name type="scientific">Hesseltinella vesiculosa</name>
    <dbReference type="NCBI Taxonomy" id="101127"/>
    <lineage>
        <taxon>Eukaryota</taxon>
        <taxon>Fungi</taxon>
        <taxon>Fungi incertae sedis</taxon>
        <taxon>Mucoromycota</taxon>
        <taxon>Mucoromycotina</taxon>
        <taxon>Mucoromycetes</taxon>
        <taxon>Mucorales</taxon>
        <taxon>Cunninghamellaceae</taxon>
        <taxon>Hesseltinella</taxon>
    </lineage>
</organism>
<proteinExistence type="predicted"/>
<keyword evidence="9" id="KW-0539">Nucleus</keyword>
<reference evidence="17 18" key="1">
    <citation type="submission" date="2016-07" db="EMBL/GenBank/DDBJ databases">
        <title>Pervasive Adenine N6-methylation of Active Genes in Fungi.</title>
        <authorList>
            <consortium name="DOE Joint Genome Institute"/>
            <person name="Mondo S.J."/>
            <person name="Dannebaum R.O."/>
            <person name="Kuo R.C."/>
            <person name="Labutti K."/>
            <person name="Haridas S."/>
            <person name="Kuo A."/>
            <person name="Salamov A."/>
            <person name="Ahrendt S.R."/>
            <person name="Lipzen A."/>
            <person name="Sullivan W."/>
            <person name="Andreopoulos W.B."/>
            <person name="Clum A."/>
            <person name="Lindquist E."/>
            <person name="Daum C."/>
            <person name="Ramamoorthy G.K."/>
            <person name="Gryganskyi A."/>
            <person name="Culley D."/>
            <person name="Magnuson J.K."/>
            <person name="James T.Y."/>
            <person name="O'Malley M.A."/>
            <person name="Stajich J.E."/>
            <person name="Spatafora J.W."/>
            <person name="Visel A."/>
            <person name="Grigoriev I.V."/>
        </authorList>
    </citation>
    <scope>NUCLEOTIDE SEQUENCE [LARGE SCALE GENOMIC DNA]</scope>
    <source>
        <strain evidence="17 18">NRRL 3301</strain>
    </source>
</reference>
<feature type="domain" description="MRNA cap 0 methyltransferase" evidence="16">
    <location>
        <begin position="29"/>
        <end position="302"/>
    </location>
</feature>
<feature type="site" description="mRNA cap binding" evidence="15">
    <location>
        <position position="94"/>
    </location>
</feature>
<dbReference type="GO" id="GO:0003723">
    <property type="term" value="F:RNA binding"/>
    <property type="evidence" value="ECO:0007669"/>
    <property type="project" value="UniProtKB-KW"/>
</dbReference>
<keyword evidence="18" id="KW-1185">Reference proteome</keyword>
<dbReference type="AlphaFoldDB" id="A0A1X2G2M3"/>
<evidence type="ECO:0000256" key="1">
    <source>
        <dbReference type="ARBA" id="ARBA00004123"/>
    </source>
</evidence>
<evidence type="ECO:0000256" key="4">
    <source>
        <dbReference type="ARBA" id="ARBA00022664"/>
    </source>
</evidence>
<evidence type="ECO:0000256" key="9">
    <source>
        <dbReference type="ARBA" id="ARBA00023242"/>
    </source>
</evidence>
<evidence type="ECO:0000313" key="17">
    <source>
        <dbReference type="EMBL" id="ORX42933.1"/>
    </source>
</evidence>
<name>A0A1X2G2M3_9FUNG</name>
<keyword evidence="8 15" id="KW-0506">mRNA capping</keyword>
<feature type="binding site" evidence="14">
    <location>
        <position position="82"/>
    </location>
    <ligand>
        <name>S-adenosyl-L-methionine</name>
        <dbReference type="ChEBI" id="CHEBI:59789"/>
    </ligand>
</feature>
<dbReference type="InterPro" id="IPR004971">
    <property type="entry name" value="mRNA_G-N7_MeTrfase_dom"/>
</dbReference>
<keyword evidence="4" id="KW-0507">mRNA processing</keyword>
<dbReference type="PANTHER" id="PTHR12189:SF2">
    <property type="entry name" value="MRNA CAP GUANINE-N7 METHYLTRANSFERASE"/>
    <property type="match status" value="1"/>
</dbReference>
<dbReference type="InterPro" id="IPR029063">
    <property type="entry name" value="SAM-dependent_MTases_sf"/>
</dbReference>
<evidence type="ECO:0000256" key="13">
    <source>
        <dbReference type="ARBA" id="ARBA00049739"/>
    </source>
</evidence>
<feature type="site" description="mRNA cap binding" evidence="15">
    <location>
        <position position="63"/>
    </location>
</feature>
<evidence type="ECO:0000256" key="8">
    <source>
        <dbReference type="ARBA" id="ARBA00023042"/>
    </source>
</evidence>
<evidence type="ECO:0000256" key="2">
    <source>
        <dbReference type="ARBA" id="ARBA00011926"/>
    </source>
</evidence>
<dbReference type="GO" id="GO:0005829">
    <property type="term" value="C:cytosol"/>
    <property type="evidence" value="ECO:0007669"/>
    <property type="project" value="EnsemblFungi"/>
</dbReference>
<evidence type="ECO:0000256" key="5">
    <source>
        <dbReference type="ARBA" id="ARBA00022679"/>
    </source>
</evidence>
<evidence type="ECO:0000256" key="10">
    <source>
        <dbReference type="ARBA" id="ARBA00032772"/>
    </source>
</evidence>
<protein>
    <recommendedName>
        <fullName evidence="13">mRNA cap guanine-N(7) methyltransferase</fullName>
        <ecNumber evidence="2">2.1.1.56</ecNumber>
    </recommendedName>
    <alternativeName>
        <fullName evidence="10">mRNA (guanine-N(7))-methyltransferase</fullName>
    </alternativeName>
    <alternativeName>
        <fullName evidence="11">mRNA cap methyltransferase</fullName>
    </alternativeName>
</protein>
<dbReference type="InterPro" id="IPR039753">
    <property type="entry name" value="RG7MT1"/>
</dbReference>
<dbReference type="EC" id="2.1.1.56" evidence="2"/>
<evidence type="ECO:0000256" key="6">
    <source>
        <dbReference type="ARBA" id="ARBA00022691"/>
    </source>
</evidence>
<feature type="site" description="mRNA cap binding" evidence="15">
    <location>
        <position position="69"/>
    </location>
</feature>
<feature type="binding site" evidence="14">
    <location>
        <position position="111"/>
    </location>
    <ligand>
        <name>S-adenosyl-L-methionine</name>
        <dbReference type="ChEBI" id="CHEBI:59789"/>
    </ligand>
</feature>
<keyword evidence="3" id="KW-0489">Methyltransferase</keyword>
<feature type="binding site" evidence="14">
    <location>
        <position position="60"/>
    </location>
    <ligand>
        <name>S-adenosyl-L-methionine</name>
        <dbReference type="ChEBI" id="CHEBI:59789"/>
    </ligand>
</feature>
<keyword evidence="7" id="KW-0694">RNA-binding</keyword>
<evidence type="ECO:0000256" key="14">
    <source>
        <dbReference type="PIRSR" id="PIRSR028762-1"/>
    </source>
</evidence>
<evidence type="ECO:0000256" key="12">
    <source>
        <dbReference type="ARBA" id="ARBA00044712"/>
    </source>
</evidence>
<feature type="binding site" evidence="14">
    <location>
        <position position="133"/>
    </location>
    <ligand>
        <name>S-adenosyl-L-methionine</name>
        <dbReference type="ChEBI" id="CHEBI:59789"/>
    </ligand>
</feature>
<evidence type="ECO:0000256" key="11">
    <source>
        <dbReference type="ARBA" id="ARBA00033387"/>
    </source>
</evidence>
<feature type="site" description="mRNA cap binding" evidence="15">
    <location>
        <position position="137"/>
    </location>
</feature>
<feature type="binding site" evidence="14">
    <location>
        <position position="42"/>
    </location>
    <ligand>
        <name>S-adenosyl-L-methionine</name>
        <dbReference type="ChEBI" id="CHEBI:59789"/>
    </ligand>
</feature>
<dbReference type="OrthoDB" id="10248867at2759"/>
<dbReference type="EMBL" id="MCGT01000060">
    <property type="protein sequence ID" value="ORX42933.1"/>
    <property type="molecule type" value="Genomic_DNA"/>
</dbReference>
<feature type="site" description="mRNA cap binding" evidence="15">
    <location>
        <position position="228"/>
    </location>
</feature>
<feature type="binding site" evidence="14">
    <location>
        <position position="138"/>
    </location>
    <ligand>
        <name>S-adenosyl-L-methionine</name>
        <dbReference type="ChEBI" id="CHEBI:59789"/>
    </ligand>
</feature>
<evidence type="ECO:0000313" key="18">
    <source>
        <dbReference type="Proteomes" id="UP000242146"/>
    </source>
</evidence>
<dbReference type="PROSITE" id="PS51562">
    <property type="entry name" value="RNA_CAP0_MT"/>
    <property type="match status" value="1"/>
</dbReference>
<comment type="caution">
    <text evidence="17">The sequence shown here is derived from an EMBL/GenBank/DDBJ whole genome shotgun (WGS) entry which is preliminary data.</text>
</comment>
<accession>A0A1X2G2M3</accession>
<dbReference type="InterPro" id="IPR016899">
    <property type="entry name" value="mRNA_G-N7_MeTrfase_euk"/>
</dbReference>
<feature type="binding site" evidence="15">
    <location>
        <begin position="38"/>
        <end position="39"/>
    </location>
    <ligand>
        <name>mRNA</name>
        <dbReference type="ChEBI" id="CHEBI:33699"/>
    </ligand>
</feature>
<dbReference type="PANTHER" id="PTHR12189">
    <property type="entry name" value="MRNA GUANINE-7- METHYLTRANSFERASE"/>
    <property type="match status" value="1"/>
</dbReference>
<dbReference type="Proteomes" id="UP000242146">
    <property type="component" value="Unassembled WGS sequence"/>
</dbReference>
<dbReference type="GO" id="GO:0070693">
    <property type="term" value="C:P-TEFb-cap methyltransferase complex"/>
    <property type="evidence" value="ECO:0007669"/>
    <property type="project" value="EnsemblFungi"/>
</dbReference>
<keyword evidence="6" id="KW-0949">S-adenosyl-L-methionine</keyword>
<dbReference type="PIRSF" id="PIRSF028762">
    <property type="entry name" value="ABD1"/>
    <property type="match status" value="1"/>
</dbReference>